<dbReference type="EMBL" id="FOUZ01000010">
    <property type="protein sequence ID" value="SFN31165.1"/>
    <property type="molecule type" value="Genomic_DNA"/>
</dbReference>
<dbReference type="InterPro" id="IPR027417">
    <property type="entry name" value="P-loop_NTPase"/>
</dbReference>
<comment type="subcellular location">
    <subcellularLocation>
        <location evidence="1">Cytoplasm</location>
    </subcellularLocation>
</comment>
<organism evidence="11 12">
    <name type="scientific">Algoriella xinjiangensis</name>
    <dbReference type="NCBI Taxonomy" id="684065"/>
    <lineage>
        <taxon>Bacteria</taxon>
        <taxon>Pseudomonadati</taxon>
        <taxon>Bacteroidota</taxon>
        <taxon>Flavobacteriia</taxon>
        <taxon>Flavobacteriales</taxon>
        <taxon>Weeksellaceae</taxon>
        <taxon>Algoriella</taxon>
    </lineage>
</organism>
<keyword evidence="9" id="KW-0460">Magnesium</keyword>
<evidence type="ECO:0000256" key="2">
    <source>
        <dbReference type="ARBA" id="ARBA00007599"/>
    </source>
</evidence>
<gene>
    <name evidence="11" type="ORF">SAMN05421738_11037</name>
</gene>
<dbReference type="PANTHER" id="PTHR33540">
    <property type="entry name" value="TRNA THREONYLCARBAMOYLADENOSINE BIOSYNTHESIS PROTEIN TSAE"/>
    <property type="match status" value="1"/>
</dbReference>
<evidence type="ECO:0000256" key="5">
    <source>
        <dbReference type="ARBA" id="ARBA00022694"/>
    </source>
</evidence>
<dbReference type="PANTHER" id="PTHR33540:SF2">
    <property type="entry name" value="TRNA THREONYLCARBAMOYLADENOSINE BIOSYNTHESIS PROTEIN TSAE"/>
    <property type="match status" value="1"/>
</dbReference>
<comment type="similarity">
    <text evidence="2">Belongs to the TsaE family.</text>
</comment>
<dbReference type="NCBIfam" id="TIGR00150">
    <property type="entry name" value="T6A_YjeE"/>
    <property type="match status" value="1"/>
</dbReference>
<evidence type="ECO:0000256" key="4">
    <source>
        <dbReference type="ARBA" id="ARBA00022490"/>
    </source>
</evidence>
<dbReference type="GO" id="GO:0002949">
    <property type="term" value="P:tRNA threonylcarbamoyladenosine modification"/>
    <property type="evidence" value="ECO:0007669"/>
    <property type="project" value="InterPro"/>
</dbReference>
<evidence type="ECO:0000256" key="6">
    <source>
        <dbReference type="ARBA" id="ARBA00022723"/>
    </source>
</evidence>
<name>A0A1I4XZC9_9FLAO</name>
<keyword evidence="6" id="KW-0479">Metal-binding</keyword>
<evidence type="ECO:0000256" key="7">
    <source>
        <dbReference type="ARBA" id="ARBA00022741"/>
    </source>
</evidence>
<accession>A0A1I4XZC9</accession>
<keyword evidence="7" id="KW-0547">Nucleotide-binding</keyword>
<proteinExistence type="inferred from homology"/>
<dbReference type="GO" id="GO:0005524">
    <property type="term" value="F:ATP binding"/>
    <property type="evidence" value="ECO:0007669"/>
    <property type="project" value="UniProtKB-KW"/>
</dbReference>
<keyword evidence="5" id="KW-0819">tRNA processing</keyword>
<dbReference type="Pfam" id="PF02367">
    <property type="entry name" value="TsaE"/>
    <property type="match status" value="1"/>
</dbReference>
<reference evidence="12" key="1">
    <citation type="submission" date="2016-10" db="EMBL/GenBank/DDBJ databases">
        <authorList>
            <person name="Varghese N."/>
            <person name="Submissions S."/>
        </authorList>
    </citation>
    <scope>NUCLEOTIDE SEQUENCE [LARGE SCALE GENOMIC DNA]</scope>
    <source>
        <strain evidence="12">XJ109</strain>
    </source>
</reference>
<dbReference type="GO" id="GO:0046872">
    <property type="term" value="F:metal ion binding"/>
    <property type="evidence" value="ECO:0007669"/>
    <property type="project" value="UniProtKB-KW"/>
</dbReference>
<evidence type="ECO:0000256" key="8">
    <source>
        <dbReference type="ARBA" id="ARBA00022840"/>
    </source>
</evidence>
<dbReference type="AlphaFoldDB" id="A0A1I4XZC9"/>
<dbReference type="SUPFAM" id="SSF52540">
    <property type="entry name" value="P-loop containing nucleoside triphosphate hydrolases"/>
    <property type="match status" value="1"/>
</dbReference>
<evidence type="ECO:0000256" key="10">
    <source>
        <dbReference type="ARBA" id="ARBA00032441"/>
    </source>
</evidence>
<dbReference type="Gene3D" id="3.40.50.300">
    <property type="entry name" value="P-loop containing nucleotide triphosphate hydrolases"/>
    <property type="match status" value="1"/>
</dbReference>
<evidence type="ECO:0000313" key="12">
    <source>
        <dbReference type="Proteomes" id="UP000199149"/>
    </source>
</evidence>
<dbReference type="InterPro" id="IPR003442">
    <property type="entry name" value="T6A_TsaE"/>
</dbReference>
<sequence>MEFIIHTLDEIPEVAKEIFSQLQHKLITFEGEMGAGKTTFIKEFVKVLGTNDEVSSPTFSIVNEYDTDNGKVYHFDFYRLNHEEEALDFGIEDYLFSNQYCLMEWPNKIANFIPDEHHTITIENIEGTRHINFN</sequence>
<keyword evidence="8" id="KW-0067">ATP-binding</keyword>
<dbReference type="OrthoDB" id="9815896at2"/>
<keyword evidence="4" id="KW-0963">Cytoplasm</keyword>
<dbReference type="RefSeq" id="WP_092908610.1">
    <property type="nucleotide sequence ID" value="NZ_FOUZ01000010.1"/>
</dbReference>
<evidence type="ECO:0000256" key="3">
    <source>
        <dbReference type="ARBA" id="ARBA00019010"/>
    </source>
</evidence>
<dbReference type="GO" id="GO:0005737">
    <property type="term" value="C:cytoplasm"/>
    <property type="evidence" value="ECO:0007669"/>
    <property type="project" value="UniProtKB-SubCell"/>
</dbReference>
<protein>
    <recommendedName>
        <fullName evidence="3">tRNA threonylcarbamoyladenosine biosynthesis protein TsaE</fullName>
    </recommendedName>
    <alternativeName>
        <fullName evidence="10">t(6)A37 threonylcarbamoyladenosine biosynthesis protein TsaE</fullName>
    </alternativeName>
</protein>
<evidence type="ECO:0000256" key="1">
    <source>
        <dbReference type="ARBA" id="ARBA00004496"/>
    </source>
</evidence>
<evidence type="ECO:0000313" key="11">
    <source>
        <dbReference type="EMBL" id="SFN31165.1"/>
    </source>
</evidence>
<keyword evidence="12" id="KW-1185">Reference proteome</keyword>
<evidence type="ECO:0000256" key="9">
    <source>
        <dbReference type="ARBA" id="ARBA00022842"/>
    </source>
</evidence>
<dbReference type="Proteomes" id="UP000199149">
    <property type="component" value="Unassembled WGS sequence"/>
</dbReference>
<dbReference type="STRING" id="684065.SAMN05421738_11037"/>